<dbReference type="PANTHER" id="PTHR30203">
    <property type="entry name" value="OUTER MEMBRANE CATION EFFLUX PROTEIN"/>
    <property type="match status" value="1"/>
</dbReference>
<comment type="subcellular location">
    <subcellularLocation>
        <location evidence="2">Cell membrane</location>
        <topology evidence="2">Lipid-anchor</topology>
    </subcellularLocation>
</comment>
<dbReference type="GO" id="GO:0015562">
    <property type="term" value="F:efflux transmembrane transporter activity"/>
    <property type="evidence" value="ECO:0007669"/>
    <property type="project" value="InterPro"/>
</dbReference>
<keyword evidence="5" id="KW-1185">Reference proteome</keyword>
<dbReference type="SUPFAM" id="SSF56954">
    <property type="entry name" value="Outer membrane efflux proteins (OEP)"/>
    <property type="match status" value="1"/>
</dbReference>
<keyword evidence="2" id="KW-0449">Lipoprotein</keyword>
<dbReference type="Gene3D" id="2.20.200.10">
    <property type="entry name" value="Outer membrane efflux proteins (OEP)"/>
    <property type="match status" value="1"/>
</dbReference>
<dbReference type="PROSITE" id="PS51257">
    <property type="entry name" value="PROKAR_LIPOPROTEIN"/>
    <property type="match status" value="1"/>
</dbReference>
<feature type="signal peptide" evidence="2">
    <location>
        <begin position="1"/>
        <end position="21"/>
    </location>
</feature>
<keyword evidence="2" id="KW-1134">Transmembrane beta strand</keyword>
<organism evidence="4 5">
    <name type="scientific">Ramlibacter monticola</name>
    <dbReference type="NCBI Taxonomy" id="1926872"/>
    <lineage>
        <taxon>Bacteria</taxon>
        <taxon>Pseudomonadati</taxon>
        <taxon>Pseudomonadota</taxon>
        <taxon>Betaproteobacteria</taxon>
        <taxon>Burkholderiales</taxon>
        <taxon>Comamonadaceae</taxon>
        <taxon>Ramlibacter</taxon>
    </lineage>
</organism>
<comment type="similarity">
    <text evidence="1 2">Belongs to the outer membrane factor (OMF) (TC 1.B.17) family.</text>
</comment>
<gene>
    <name evidence="4" type="ORF">JJ685_21520</name>
</gene>
<feature type="chain" id="PRO_5038154612" evidence="2">
    <location>
        <begin position="22"/>
        <end position="477"/>
    </location>
</feature>
<comment type="caution">
    <text evidence="4">The sequence shown here is derived from an EMBL/GenBank/DDBJ whole genome shotgun (WGS) entry which is preliminary data.</text>
</comment>
<keyword evidence="2" id="KW-0732">Signal</keyword>
<keyword evidence="2" id="KW-0564">Palmitate</keyword>
<name>A0A936Z5G9_9BURK</name>
<dbReference type="Gene3D" id="1.20.1600.10">
    <property type="entry name" value="Outer membrane efflux proteins (OEP)"/>
    <property type="match status" value="1"/>
</dbReference>
<dbReference type="InterPro" id="IPR003423">
    <property type="entry name" value="OMP_efflux"/>
</dbReference>
<proteinExistence type="inferred from homology"/>
<dbReference type="PANTHER" id="PTHR30203:SF33">
    <property type="entry name" value="BLR4455 PROTEIN"/>
    <property type="match status" value="1"/>
</dbReference>
<evidence type="ECO:0000256" key="1">
    <source>
        <dbReference type="ARBA" id="ARBA00007613"/>
    </source>
</evidence>
<feature type="coiled-coil region" evidence="3">
    <location>
        <begin position="222"/>
        <end position="249"/>
    </location>
</feature>
<dbReference type="NCBIfam" id="TIGR01845">
    <property type="entry name" value="outer_NodT"/>
    <property type="match status" value="1"/>
</dbReference>
<reference evidence="4 5" key="1">
    <citation type="journal article" date="2017" name="Int. J. Syst. Evol. Microbiol.">
        <title>Ramlibacter monticola sp. nov., isolated from forest soil.</title>
        <authorList>
            <person name="Chaudhary D.K."/>
            <person name="Kim J."/>
        </authorList>
    </citation>
    <scope>NUCLEOTIDE SEQUENCE [LARGE SCALE GENOMIC DNA]</scope>
    <source>
        <strain evidence="4 5">KACC 19175</strain>
    </source>
</reference>
<evidence type="ECO:0000256" key="3">
    <source>
        <dbReference type="SAM" id="Coils"/>
    </source>
</evidence>
<sequence>MNRSLTFRPVLAVLAASLVLAGCTPLPLAPAYEVPPVDTPAAFKEGRGAWVPAAPADTLERGPWWELFDDPVLNRLASQVDVSNQNVAAALASYAQARAFTREQRASLFPHVDLNLTSNRTGGRDRPTTRSYQWNIGASWEPDVFGRLRLGVDSARAGEQVAEADLEAARLAAQGELAANYFGLRQTDVAYALQAETIAGYARSMQITRNRYEAGVVARTDVLQAESQLANSQADLLGLERQRANFEHAVAVLVGKAPADFSVAVDPGWSARVPAIPPEVPSLLLQRRPDIAAAERQVAQANAQIGIARAGFFPSINLTGSLANSATSIGDLFSVSSLVWALGTSVAQLIFDAGATQSRVDQARASLDQTAARYRQTVLVAFQDVEDQLVGLRVLGQQQALRLQASRAADLVERQVLNRYEAGQVNYTEVITAQQNAAAARRALVLAQVDHQIAAVALIQSLGGGWHGLGAVASSAP</sequence>
<dbReference type="RefSeq" id="WP_201676397.1">
    <property type="nucleotide sequence ID" value="NZ_JAEQNE010000006.1"/>
</dbReference>
<accession>A0A936Z5G9</accession>
<evidence type="ECO:0000313" key="4">
    <source>
        <dbReference type="EMBL" id="MBL0393731.1"/>
    </source>
</evidence>
<dbReference type="EMBL" id="JAEQNE010000006">
    <property type="protein sequence ID" value="MBL0393731.1"/>
    <property type="molecule type" value="Genomic_DNA"/>
</dbReference>
<evidence type="ECO:0000256" key="2">
    <source>
        <dbReference type="RuleBase" id="RU362097"/>
    </source>
</evidence>
<keyword evidence="2" id="KW-0472">Membrane</keyword>
<dbReference type="GO" id="GO:0005886">
    <property type="term" value="C:plasma membrane"/>
    <property type="evidence" value="ECO:0007669"/>
    <property type="project" value="UniProtKB-SubCell"/>
</dbReference>
<protein>
    <submittedName>
        <fullName evidence="4">Efflux transporter outer membrane subunit</fullName>
    </submittedName>
</protein>
<keyword evidence="3" id="KW-0175">Coiled coil</keyword>
<dbReference type="InterPro" id="IPR010131">
    <property type="entry name" value="MdtP/NodT-like"/>
</dbReference>
<evidence type="ECO:0000313" key="5">
    <source>
        <dbReference type="Proteomes" id="UP000599109"/>
    </source>
</evidence>
<dbReference type="Pfam" id="PF02321">
    <property type="entry name" value="OEP"/>
    <property type="match status" value="2"/>
</dbReference>
<dbReference type="AlphaFoldDB" id="A0A936Z5G9"/>
<dbReference type="Proteomes" id="UP000599109">
    <property type="component" value="Unassembled WGS sequence"/>
</dbReference>
<keyword evidence="2" id="KW-0812">Transmembrane</keyword>